<organism evidence="3 4">
    <name type="scientific">Truncatella angustata</name>
    <dbReference type="NCBI Taxonomy" id="152316"/>
    <lineage>
        <taxon>Eukaryota</taxon>
        <taxon>Fungi</taxon>
        <taxon>Dikarya</taxon>
        <taxon>Ascomycota</taxon>
        <taxon>Pezizomycotina</taxon>
        <taxon>Sordariomycetes</taxon>
        <taxon>Xylariomycetidae</taxon>
        <taxon>Amphisphaeriales</taxon>
        <taxon>Sporocadaceae</taxon>
        <taxon>Truncatella</taxon>
    </lineage>
</organism>
<accession>A0A9P8USA1</accession>
<feature type="region of interest" description="Disordered" evidence="1">
    <location>
        <begin position="160"/>
        <end position="179"/>
    </location>
</feature>
<dbReference type="Pfam" id="PF20150">
    <property type="entry name" value="2EXR"/>
    <property type="match status" value="1"/>
</dbReference>
<dbReference type="AlphaFoldDB" id="A0A9P8USA1"/>
<dbReference type="OrthoDB" id="3596450at2759"/>
<protein>
    <recommendedName>
        <fullName evidence="2">2EXR domain-containing protein</fullName>
    </recommendedName>
</protein>
<reference evidence="3" key="1">
    <citation type="journal article" date="2021" name="Nat. Commun.">
        <title>Genetic determinants of endophytism in the Arabidopsis root mycobiome.</title>
        <authorList>
            <person name="Mesny F."/>
            <person name="Miyauchi S."/>
            <person name="Thiergart T."/>
            <person name="Pickel B."/>
            <person name="Atanasova L."/>
            <person name="Karlsson M."/>
            <person name="Huettel B."/>
            <person name="Barry K.W."/>
            <person name="Haridas S."/>
            <person name="Chen C."/>
            <person name="Bauer D."/>
            <person name="Andreopoulos W."/>
            <person name="Pangilinan J."/>
            <person name="LaButti K."/>
            <person name="Riley R."/>
            <person name="Lipzen A."/>
            <person name="Clum A."/>
            <person name="Drula E."/>
            <person name="Henrissat B."/>
            <person name="Kohler A."/>
            <person name="Grigoriev I.V."/>
            <person name="Martin F.M."/>
            <person name="Hacquard S."/>
        </authorList>
    </citation>
    <scope>NUCLEOTIDE SEQUENCE</scope>
    <source>
        <strain evidence="3">MPI-SDFR-AT-0073</strain>
    </source>
</reference>
<dbReference type="Proteomes" id="UP000758603">
    <property type="component" value="Unassembled WGS sequence"/>
</dbReference>
<dbReference type="GeneID" id="70124203"/>
<evidence type="ECO:0000259" key="2">
    <source>
        <dbReference type="Pfam" id="PF20150"/>
    </source>
</evidence>
<proteinExistence type="predicted"/>
<comment type="caution">
    <text evidence="3">The sequence shown here is derived from an EMBL/GenBank/DDBJ whole genome shotgun (WGS) entry which is preliminary data.</text>
</comment>
<name>A0A9P8USA1_9PEZI</name>
<feature type="region of interest" description="Disordered" evidence="1">
    <location>
        <begin position="1"/>
        <end position="68"/>
    </location>
</feature>
<sequence length="407" mass="45119">MEAWPGSSGNGEYTRRRQSSLPVYDMSEANRRNTSHDWQMTMPAPYPASPGPASQRLPEQPQPPPPTWPMPATDFPQFATLPTEIRHLIWEFYLAASPRIHVVHETGPAPLSAVPRRDEVLSYTVTSLDAATNIRCAPSIRTSHVNHECVAVATRLCGGGGDDDADDDDDDDDDSRSGNRAAARRFAAVRLARDLERSASGRTAADAAAAAAAAAERQNLLKLQGARGRVAVEWSRDLLFICSPSNEQAFRNLAETSWASRIQRLAVLVPRRCDSNIPFGPGYIVSHTLRPMASLKEIYVVMIPFVRPAPDPTGPGNSWGRDQYGFVNYVDYLKEVGITTQEMSQERHMTYQRTALSFMQALSKHLEVPGVVLKKVVDVDCRLFTESAYARKERWRGIQPADNIESC</sequence>
<dbReference type="RefSeq" id="XP_045961528.1">
    <property type="nucleotide sequence ID" value="XM_046095310.1"/>
</dbReference>
<dbReference type="InterPro" id="IPR045518">
    <property type="entry name" value="2EXR"/>
</dbReference>
<keyword evidence="4" id="KW-1185">Reference proteome</keyword>
<evidence type="ECO:0000256" key="1">
    <source>
        <dbReference type="SAM" id="MobiDB-lite"/>
    </source>
</evidence>
<gene>
    <name evidence="3" type="ORF">BKA67DRAFT_184945</name>
</gene>
<evidence type="ECO:0000313" key="3">
    <source>
        <dbReference type="EMBL" id="KAH6657294.1"/>
    </source>
</evidence>
<feature type="compositionally biased region" description="Acidic residues" evidence="1">
    <location>
        <begin position="161"/>
        <end position="174"/>
    </location>
</feature>
<feature type="domain" description="2EXR" evidence="2">
    <location>
        <begin position="75"/>
        <end position="153"/>
    </location>
</feature>
<evidence type="ECO:0000313" key="4">
    <source>
        <dbReference type="Proteomes" id="UP000758603"/>
    </source>
</evidence>
<dbReference type="EMBL" id="JAGPXC010000002">
    <property type="protein sequence ID" value="KAH6657294.1"/>
    <property type="molecule type" value="Genomic_DNA"/>
</dbReference>